<sequence>MSAVITLHPGALAGYISGREPRKNIRGQICAESKPEESWLRTTGRAQWLWDIIVKITRAYGISRLRGD</sequence>
<protein>
    <submittedName>
        <fullName evidence="1">Uncharacterized protein</fullName>
    </submittedName>
</protein>
<name>A0A9Q1HVP0_CONCO</name>
<keyword evidence="2" id="KW-1185">Reference proteome</keyword>
<evidence type="ECO:0000313" key="1">
    <source>
        <dbReference type="EMBL" id="KAJ8265085.1"/>
    </source>
</evidence>
<organism evidence="1 2">
    <name type="scientific">Conger conger</name>
    <name type="common">Conger eel</name>
    <name type="synonym">Muraena conger</name>
    <dbReference type="NCBI Taxonomy" id="82655"/>
    <lineage>
        <taxon>Eukaryota</taxon>
        <taxon>Metazoa</taxon>
        <taxon>Chordata</taxon>
        <taxon>Craniata</taxon>
        <taxon>Vertebrata</taxon>
        <taxon>Euteleostomi</taxon>
        <taxon>Actinopterygii</taxon>
        <taxon>Neopterygii</taxon>
        <taxon>Teleostei</taxon>
        <taxon>Anguilliformes</taxon>
        <taxon>Congridae</taxon>
        <taxon>Conger</taxon>
    </lineage>
</organism>
<accession>A0A9Q1HVP0</accession>
<dbReference type="EMBL" id="JAFJMO010000010">
    <property type="protein sequence ID" value="KAJ8265085.1"/>
    <property type="molecule type" value="Genomic_DNA"/>
</dbReference>
<evidence type="ECO:0000313" key="2">
    <source>
        <dbReference type="Proteomes" id="UP001152803"/>
    </source>
</evidence>
<gene>
    <name evidence="1" type="ORF">COCON_G00141840</name>
</gene>
<proteinExistence type="predicted"/>
<reference evidence="1" key="1">
    <citation type="journal article" date="2023" name="Science">
        <title>Genome structures resolve the early diversification of teleost fishes.</title>
        <authorList>
            <person name="Parey E."/>
            <person name="Louis A."/>
            <person name="Montfort J."/>
            <person name="Bouchez O."/>
            <person name="Roques C."/>
            <person name="Iampietro C."/>
            <person name="Lluch J."/>
            <person name="Castinel A."/>
            <person name="Donnadieu C."/>
            <person name="Desvignes T."/>
            <person name="Floi Bucao C."/>
            <person name="Jouanno E."/>
            <person name="Wen M."/>
            <person name="Mejri S."/>
            <person name="Dirks R."/>
            <person name="Jansen H."/>
            <person name="Henkel C."/>
            <person name="Chen W.J."/>
            <person name="Zahm M."/>
            <person name="Cabau C."/>
            <person name="Klopp C."/>
            <person name="Thompson A.W."/>
            <person name="Robinson-Rechavi M."/>
            <person name="Braasch I."/>
            <person name="Lecointre G."/>
            <person name="Bobe J."/>
            <person name="Postlethwait J.H."/>
            <person name="Berthelot C."/>
            <person name="Roest Crollius H."/>
            <person name="Guiguen Y."/>
        </authorList>
    </citation>
    <scope>NUCLEOTIDE SEQUENCE</scope>
    <source>
        <strain evidence="1">Concon-B</strain>
    </source>
</reference>
<dbReference type="Proteomes" id="UP001152803">
    <property type="component" value="Unassembled WGS sequence"/>
</dbReference>
<dbReference type="AlphaFoldDB" id="A0A9Q1HVP0"/>
<comment type="caution">
    <text evidence="1">The sequence shown here is derived from an EMBL/GenBank/DDBJ whole genome shotgun (WGS) entry which is preliminary data.</text>
</comment>